<feature type="region of interest" description="Disordered" evidence="1">
    <location>
        <begin position="108"/>
        <end position="171"/>
    </location>
</feature>
<name>C8PIP5_9BACT</name>
<dbReference type="Proteomes" id="UP000005709">
    <property type="component" value="Unassembled WGS sequence"/>
</dbReference>
<accession>C8PIP5</accession>
<keyword evidence="2" id="KW-0472">Membrane</keyword>
<organism evidence="3 4">
    <name type="scientific">Campylobacter gracilis RM3268</name>
    <dbReference type="NCBI Taxonomy" id="553220"/>
    <lineage>
        <taxon>Bacteria</taxon>
        <taxon>Pseudomonadati</taxon>
        <taxon>Campylobacterota</taxon>
        <taxon>Epsilonproteobacteria</taxon>
        <taxon>Campylobacterales</taxon>
        <taxon>Campylobacteraceae</taxon>
        <taxon>Campylobacter</taxon>
    </lineage>
</organism>
<gene>
    <name evidence="3" type="ORF">CAMGR0001_1706</name>
</gene>
<reference evidence="3 4" key="1">
    <citation type="submission" date="2009-07" db="EMBL/GenBank/DDBJ databases">
        <authorList>
            <person name="Madupu R."/>
            <person name="Sebastian Y."/>
            <person name="Durkin A.S."/>
            <person name="Torralba M."/>
            <person name="Methe B."/>
            <person name="Sutton G.G."/>
            <person name="Strausberg R.L."/>
            <person name="Nelson K.E."/>
        </authorList>
    </citation>
    <scope>NUCLEOTIDE SEQUENCE [LARGE SCALE GENOMIC DNA]</scope>
    <source>
        <strain evidence="3 4">RM3268</strain>
    </source>
</reference>
<evidence type="ECO:0000313" key="4">
    <source>
        <dbReference type="Proteomes" id="UP000005709"/>
    </source>
</evidence>
<evidence type="ECO:0000256" key="2">
    <source>
        <dbReference type="SAM" id="Phobius"/>
    </source>
</evidence>
<dbReference type="AlphaFoldDB" id="C8PIP5"/>
<dbReference type="STRING" id="824.CGRAC_0577"/>
<dbReference type="EMBL" id="ACYG01000027">
    <property type="protein sequence ID" value="EEV17410.1"/>
    <property type="molecule type" value="Genomic_DNA"/>
</dbReference>
<dbReference type="RefSeq" id="WP_005872561.1">
    <property type="nucleotide sequence ID" value="NZ_ACYG01000027.1"/>
</dbReference>
<evidence type="ECO:0000256" key="1">
    <source>
        <dbReference type="SAM" id="MobiDB-lite"/>
    </source>
</evidence>
<keyword evidence="2" id="KW-1133">Transmembrane helix</keyword>
<proteinExistence type="predicted"/>
<keyword evidence="4" id="KW-1185">Reference proteome</keyword>
<feature type="transmembrane region" description="Helical" evidence="2">
    <location>
        <begin position="12"/>
        <end position="31"/>
    </location>
</feature>
<evidence type="ECO:0000313" key="3">
    <source>
        <dbReference type="EMBL" id="EEV17410.1"/>
    </source>
</evidence>
<protein>
    <submittedName>
        <fullName evidence="3">Uncharacterized protein</fullName>
    </submittedName>
</protein>
<sequence>MVKKRSLKIKGSISIAIILLWVYFLITTLGGDRYCGIWDYIANSEEDDACIAKLIKRADAGSELALNRLRYPSKAYIKRVCERGVENLGERERYYFERLGVDRCEAPNFRDNEANTTSGGGNLARGDTNATDGERNLTRAEANNGEADTTGSKVDKTKRKGNSTEEQNAGR</sequence>
<comment type="caution">
    <text evidence="3">The sequence shown here is derived from an EMBL/GenBank/DDBJ whole genome shotgun (WGS) entry which is preliminary data.</text>
</comment>
<keyword evidence="2" id="KW-0812">Transmembrane</keyword>